<keyword evidence="3" id="KW-0238">DNA-binding</keyword>
<keyword evidence="9" id="KW-1185">Reference proteome</keyword>
<sequence length="247" mass="28551">MEFNSKSPFSFDFGDDLFTLPSLPPSSISPPLETDNVVSQNKRNGRRKKAVPNTENNENGEEMLDERKKRKLIHRDVERQRRQEMSSLYTTLRSLLPFECLKGKRSISDHMQEAVNYIQYMQRKIQQLSDKRDELRKLFDENTASVCITKMLNSSKRDSVVVRSKNELGVQVVLDTAIKHRLLISNILHVLLGEGFEVLSCISNKLNERLIHTIECQPIVNNDGCYPIIDTSELQHKLSNLEYFPLD</sequence>
<protein>
    <recommendedName>
        <fullName evidence="7">BHLH domain-containing protein</fullName>
    </recommendedName>
</protein>
<evidence type="ECO:0000259" key="7">
    <source>
        <dbReference type="PROSITE" id="PS50888"/>
    </source>
</evidence>
<dbReference type="PANTHER" id="PTHR13935:SF106">
    <property type="entry name" value="ACHAETE-SCUTE COMPLEX PROTEIN T5-RELATED"/>
    <property type="match status" value="1"/>
</dbReference>
<evidence type="ECO:0000256" key="1">
    <source>
        <dbReference type="ARBA" id="ARBA00004123"/>
    </source>
</evidence>
<dbReference type="SMART" id="SM00353">
    <property type="entry name" value="HLH"/>
    <property type="match status" value="1"/>
</dbReference>
<keyword evidence="4" id="KW-0804">Transcription</keyword>
<dbReference type="CDD" id="cd18914">
    <property type="entry name" value="bHLH_AtORG2_like"/>
    <property type="match status" value="1"/>
</dbReference>
<dbReference type="InterPro" id="IPR015660">
    <property type="entry name" value="MASH1/Ascl1a-like"/>
</dbReference>
<keyword evidence="5" id="KW-0539">Nucleus</keyword>
<dbReference type="EMBL" id="OZ021744">
    <property type="protein sequence ID" value="CAK9311020.1"/>
    <property type="molecule type" value="Genomic_DNA"/>
</dbReference>
<dbReference type="Proteomes" id="UP001642487">
    <property type="component" value="Chromosome 10"/>
</dbReference>
<feature type="domain" description="BHLH" evidence="7">
    <location>
        <begin position="69"/>
        <end position="121"/>
    </location>
</feature>
<name>A0ABP0XU08_9ROSI</name>
<evidence type="ECO:0000256" key="3">
    <source>
        <dbReference type="ARBA" id="ARBA00023125"/>
    </source>
</evidence>
<dbReference type="InterPro" id="IPR036638">
    <property type="entry name" value="HLH_DNA-bd_sf"/>
</dbReference>
<evidence type="ECO:0000313" key="9">
    <source>
        <dbReference type="Proteomes" id="UP001642487"/>
    </source>
</evidence>
<evidence type="ECO:0000313" key="8">
    <source>
        <dbReference type="EMBL" id="CAK9311020.1"/>
    </source>
</evidence>
<feature type="region of interest" description="Disordered" evidence="6">
    <location>
        <begin position="22"/>
        <end position="67"/>
    </location>
</feature>
<gene>
    <name evidence="8" type="ORF">CITCOLO1_LOCUS2666</name>
</gene>
<comment type="subcellular location">
    <subcellularLocation>
        <location evidence="1">Nucleus</location>
    </subcellularLocation>
</comment>
<organism evidence="8 9">
    <name type="scientific">Citrullus colocynthis</name>
    <name type="common">colocynth</name>
    <dbReference type="NCBI Taxonomy" id="252529"/>
    <lineage>
        <taxon>Eukaryota</taxon>
        <taxon>Viridiplantae</taxon>
        <taxon>Streptophyta</taxon>
        <taxon>Embryophyta</taxon>
        <taxon>Tracheophyta</taxon>
        <taxon>Spermatophyta</taxon>
        <taxon>Magnoliopsida</taxon>
        <taxon>eudicotyledons</taxon>
        <taxon>Gunneridae</taxon>
        <taxon>Pentapetalae</taxon>
        <taxon>rosids</taxon>
        <taxon>fabids</taxon>
        <taxon>Cucurbitales</taxon>
        <taxon>Cucurbitaceae</taxon>
        <taxon>Benincaseae</taxon>
        <taxon>Citrullus</taxon>
    </lineage>
</organism>
<dbReference type="Gene3D" id="4.10.280.10">
    <property type="entry name" value="Helix-loop-helix DNA-binding domain"/>
    <property type="match status" value="1"/>
</dbReference>
<dbReference type="PANTHER" id="PTHR13935">
    <property type="entry name" value="ACHAETE-SCUTE TRANSCRIPTION FACTOR-RELATED"/>
    <property type="match status" value="1"/>
</dbReference>
<evidence type="ECO:0000256" key="4">
    <source>
        <dbReference type="ARBA" id="ARBA00023163"/>
    </source>
</evidence>
<evidence type="ECO:0000256" key="6">
    <source>
        <dbReference type="SAM" id="MobiDB-lite"/>
    </source>
</evidence>
<dbReference type="SUPFAM" id="SSF47459">
    <property type="entry name" value="HLH, helix-loop-helix DNA-binding domain"/>
    <property type="match status" value="1"/>
</dbReference>
<evidence type="ECO:0000256" key="2">
    <source>
        <dbReference type="ARBA" id="ARBA00023015"/>
    </source>
</evidence>
<dbReference type="InterPro" id="IPR011598">
    <property type="entry name" value="bHLH_dom"/>
</dbReference>
<dbReference type="Pfam" id="PF00010">
    <property type="entry name" value="HLH"/>
    <property type="match status" value="1"/>
</dbReference>
<reference evidence="8 9" key="1">
    <citation type="submission" date="2024-03" db="EMBL/GenBank/DDBJ databases">
        <authorList>
            <person name="Gkanogiannis A."/>
            <person name="Becerra Lopez-Lavalle L."/>
        </authorList>
    </citation>
    <scope>NUCLEOTIDE SEQUENCE [LARGE SCALE GENOMIC DNA]</scope>
</reference>
<accession>A0ABP0XU08</accession>
<proteinExistence type="predicted"/>
<evidence type="ECO:0000256" key="5">
    <source>
        <dbReference type="ARBA" id="ARBA00023242"/>
    </source>
</evidence>
<dbReference type="PROSITE" id="PS50888">
    <property type="entry name" value="BHLH"/>
    <property type="match status" value="1"/>
</dbReference>
<keyword evidence="2" id="KW-0805">Transcription regulation</keyword>